<proteinExistence type="predicted"/>
<keyword evidence="3" id="KW-1185">Reference proteome</keyword>
<comment type="caution">
    <text evidence="2">The sequence shown here is derived from an EMBL/GenBank/DDBJ whole genome shotgun (WGS) entry which is preliminary data.</text>
</comment>
<accession>A0A4Y7T8J9</accession>
<feature type="compositionally biased region" description="Polar residues" evidence="1">
    <location>
        <begin position="126"/>
        <end position="147"/>
    </location>
</feature>
<evidence type="ECO:0000256" key="1">
    <source>
        <dbReference type="SAM" id="MobiDB-lite"/>
    </source>
</evidence>
<evidence type="ECO:0000313" key="2">
    <source>
        <dbReference type="EMBL" id="TEB30278.1"/>
    </source>
</evidence>
<sequence length="147" mass="16841">MMDKFLGPNTHEASAHNHFVENWYNWHTDHPHLDEALLSGCASYRAFQRYLSGDDIYLLPRNKFELESILRRYAHDAIHNAISQSRSPLQTGGYRRICHHAEQSIRDVLATDNNTQILLGLHRRNTTSTKASSPRKPSSTDRSIATT</sequence>
<organism evidence="2 3">
    <name type="scientific">Coprinellus micaceus</name>
    <name type="common">Glistening ink-cap mushroom</name>
    <name type="synonym">Coprinus micaceus</name>
    <dbReference type="NCBI Taxonomy" id="71717"/>
    <lineage>
        <taxon>Eukaryota</taxon>
        <taxon>Fungi</taxon>
        <taxon>Dikarya</taxon>
        <taxon>Basidiomycota</taxon>
        <taxon>Agaricomycotina</taxon>
        <taxon>Agaricomycetes</taxon>
        <taxon>Agaricomycetidae</taxon>
        <taxon>Agaricales</taxon>
        <taxon>Agaricineae</taxon>
        <taxon>Psathyrellaceae</taxon>
        <taxon>Coprinellus</taxon>
    </lineage>
</organism>
<dbReference type="AlphaFoldDB" id="A0A4Y7T8J9"/>
<dbReference type="EMBL" id="QPFP01000024">
    <property type="protein sequence ID" value="TEB30278.1"/>
    <property type="molecule type" value="Genomic_DNA"/>
</dbReference>
<protein>
    <submittedName>
        <fullName evidence="2">Uncharacterized protein</fullName>
    </submittedName>
</protein>
<evidence type="ECO:0000313" key="3">
    <source>
        <dbReference type="Proteomes" id="UP000298030"/>
    </source>
</evidence>
<dbReference type="Proteomes" id="UP000298030">
    <property type="component" value="Unassembled WGS sequence"/>
</dbReference>
<dbReference type="OrthoDB" id="3229989at2759"/>
<feature type="region of interest" description="Disordered" evidence="1">
    <location>
        <begin position="122"/>
        <end position="147"/>
    </location>
</feature>
<reference evidence="2 3" key="1">
    <citation type="journal article" date="2019" name="Nat. Ecol. Evol.">
        <title>Megaphylogeny resolves global patterns of mushroom evolution.</title>
        <authorList>
            <person name="Varga T."/>
            <person name="Krizsan K."/>
            <person name="Foldi C."/>
            <person name="Dima B."/>
            <person name="Sanchez-Garcia M."/>
            <person name="Sanchez-Ramirez S."/>
            <person name="Szollosi G.J."/>
            <person name="Szarkandi J.G."/>
            <person name="Papp V."/>
            <person name="Albert L."/>
            <person name="Andreopoulos W."/>
            <person name="Angelini C."/>
            <person name="Antonin V."/>
            <person name="Barry K.W."/>
            <person name="Bougher N.L."/>
            <person name="Buchanan P."/>
            <person name="Buyck B."/>
            <person name="Bense V."/>
            <person name="Catcheside P."/>
            <person name="Chovatia M."/>
            <person name="Cooper J."/>
            <person name="Damon W."/>
            <person name="Desjardin D."/>
            <person name="Finy P."/>
            <person name="Geml J."/>
            <person name="Haridas S."/>
            <person name="Hughes K."/>
            <person name="Justo A."/>
            <person name="Karasinski D."/>
            <person name="Kautmanova I."/>
            <person name="Kiss B."/>
            <person name="Kocsube S."/>
            <person name="Kotiranta H."/>
            <person name="LaButti K.M."/>
            <person name="Lechner B.E."/>
            <person name="Liimatainen K."/>
            <person name="Lipzen A."/>
            <person name="Lukacs Z."/>
            <person name="Mihaltcheva S."/>
            <person name="Morgado L.N."/>
            <person name="Niskanen T."/>
            <person name="Noordeloos M.E."/>
            <person name="Ohm R.A."/>
            <person name="Ortiz-Santana B."/>
            <person name="Ovrebo C."/>
            <person name="Racz N."/>
            <person name="Riley R."/>
            <person name="Savchenko A."/>
            <person name="Shiryaev A."/>
            <person name="Soop K."/>
            <person name="Spirin V."/>
            <person name="Szebenyi C."/>
            <person name="Tomsovsky M."/>
            <person name="Tulloss R.E."/>
            <person name="Uehling J."/>
            <person name="Grigoriev I.V."/>
            <person name="Vagvolgyi C."/>
            <person name="Papp T."/>
            <person name="Martin F.M."/>
            <person name="Miettinen O."/>
            <person name="Hibbett D.S."/>
            <person name="Nagy L.G."/>
        </authorList>
    </citation>
    <scope>NUCLEOTIDE SEQUENCE [LARGE SCALE GENOMIC DNA]</scope>
    <source>
        <strain evidence="2 3">FP101781</strain>
    </source>
</reference>
<gene>
    <name evidence="2" type="ORF">FA13DRAFT_581963</name>
</gene>
<name>A0A4Y7T8J9_COPMI</name>